<dbReference type="PANTHER" id="PTHR48016">
    <property type="entry name" value="MAP KINASE KINASE KINASE SSK2-RELATED-RELATED"/>
    <property type="match status" value="1"/>
</dbReference>
<evidence type="ECO:0000256" key="6">
    <source>
        <dbReference type="ARBA" id="ARBA00022777"/>
    </source>
</evidence>
<comment type="catalytic activity">
    <reaction evidence="8">
        <text>L-threonyl-[protein] + ATP = O-phospho-L-threonyl-[protein] + ADP + H(+)</text>
        <dbReference type="Rhea" id="RHEA:46608"/>
        <dbReference type="Rhea" id="RHEA-COMP:11060"/>
        <dbReference type="Rhea" id="RHEA-COMP:11605"/>
        <dbReference type="ChEBI" id="CHEBI:15378"/>
        <dbReference type="ChEBI" id="CHEBI:30013"/>
        <dbReference type="ChEBI" id="CHEBI:30616"/>
        <dbReference type="ChEBI" id="CHEBI:61977"/>
        <dbReference type="ChEBI" id="CHEBI:456216"/>
        <dbReference type="EC" id="2.7.11.25"/>
    </reaction>
</comment>
<dbReference type="InterPro" id="IPR008271">
    <property type="entry name" value="Ser/Thr_kinase_AS"/>
</dbReference>
<feature type="compositionally biased region" description="Low complexity" evidence="12">
    <location>
        <begin position="290"/>
        <end position="300"/>
    </location>
</feature>
<dbReference type="SUPFAM" id="SSF56112">
    <property type="entry name" value="Protein kinase-like (PK-like)"/>
    <property type="match status" value="1"/>
</dbReference>
<evidence type="ECO:0000256" key="8">
    <source>
        <dbReference type="ARBA" id="ARBA00047559"/>
    </source>
</evidence>
<proteinExistence type="inferred from homology"/>
<evidence type="ECO:0000259" key="13">
    <source>
        <dbReference type="PROSITE" id="PS50011"/>
    </source>
</evidence>
<keyword evidence="5 10" id="KW-0547">Nucleotide-binding</keyword>
<reference evidence="14" key="1">
    <citation type="submission" date="2020-09" db="EMBL/GenBank/DDBJ databases">
        <title>Genome-Enabled Discovery of Anthraquinone Biosynthesis in Senna tora.</title>
        <authorList>
            <person name="Kang S.-H."/>
            <person name="Pandey R.P."/>
            <person name="Lee C.-M."/>
            <person name="Sim J.-S."/>
            <person name="Jeong J.-T."/>
            <person name="Choi B.-S."/>
            <person name="Jung M."/>
            <person name="Ginzburg D."/>
            <person name="Zhao K."/>
            <person name="Won S.Y."/>
            <person name="Oh T.-J."/>
            <person name="Yu Y."/>
            <person name="Kim N.-H."/>
            <person name="Lee O.R."/>
            <person name="Lee T.-H."/>
            <person name="Bashyal P."/>
            <person name="Kim T.-S."/>
            <person name="Lee W.-H."/>
            <person name="Kawkins C."/>
            <person name="Kim C.-K."/>
            <person name="Kim J.S."/>
            <person name="Ahn B.O."/>
            <person name="Rhee S.Y."/>
            <person name="Sohng J.K."/>
        </authorList>
    </citation>
    <scope>NUCLEOTIDE SEQUENCE</scope>
    <source>
        <tissue evidence="14">Leaf</tissue>
    </source>
</reference>
<dbReference type="GO" id="GO:0004709">
    <property type="term" value="F:MAP kinase kinase kinase activity"/>
    <property type="evidence" value="ECO:0007669"/>
    <property type="project" value="UniProtKB-EC"/>
</dbReference>
<evidence type="ECO:0000256" key="9">
    <source>
        <dbReference type="ARBA" id="ARBA00048329"/>
    </source>
</evidence>
<comment type="similarity">
    <text evidence="1">Belongs to the protein kinase superfamily. STE Ser/Thr protein kinase family. MAP kinase kinase kinase subfamily.</text>
</comment>
<dbReference type="Gene3D" id="1.10.510.10">
    <property type="entry name" value="Transferase(Phosphotransferase) domain 1"/>
    <property type="match status" value="1"/>
</dbReference>
<dbReference type="InterPro" id="IPR011009">
    <property type="entry name" value="Kinase-like_dom_sf"/>
</dbReference>
<dbReference type="InterPro" id="IPR017441">
    <property type="entry name" value="Protein_kinase_ATP_BS"/>
</dbReference>
<accession>A0A834WSI7</accession>
<dbReference type="GO" id="GO:0005524">
    <property type="term" value="F:ATP binding"/>
    <property type="evidence" value="ECO:0007669"/>
    <property type="project" value="UniProtKB-UniRule"/>
</dbReference>
<feature type="binding site" evidence="10">
    <location>
        <position position="342"/>
    </location>
    <ligand>
        <name>ATP</name>
        <dbReference type="ChEBI" id="CHEBI:30616"/>
    </ligand>
</feature>
<dbReference type="GO" id="GO:0005737">
    <property type="term" value="C:cytoplasm"/>
    <property type="evidence" value="ECO:0007669"/>
    <property type="project" value="TreeGrafter"/>
</dbReference>
<dbReference type="SMART" id="SM00220">
    <property type="entry name" value="S_TKc"/>
    <property type="match status" value="1"/>
</dbReference>
<gene>
    <name evidence="14" type="ORF">G2W53_012212</name>
</gene>
<evidence type="ECO:0000256" key="4">
    <source>
        <dbReference type="ARBA" id="ARBA00022679"/>
    </source>
</evidence>
<dbReference type="PANTHER" id="PTHR48016:SF29">
    <property type="entry name" value="MITOGEN-ACTIVATED PROTEIN KINASE KINASE KINASE 1-RELATED"/>
    <property type="match status" value="1"/>
</dbReference>
<feature type="region of interest" description="Disordered" evidence="12">
    <location>
        <begin position="282"/>
        <end position="301"/>
    </location>
</feature>
<dbReference type="PROSITE" id="PS50011">
    <property type="entry name" value="PROTEIN_KINASE_DOM"/>
    <property type="match status" value="1"/>
</dbReference>
<organism evidence="14 15">
    <name type="scientific">Senna tora</name>
    <dbReference type="NCBI Taxonomy" id="362788"/>
    <lineage>
        <taxon>Eukaryota</taxon>
        <taxon>Viridiplantae</taxon>
        <taxon>Streptophyta</taxon>
        <taxon>Embryophyta</taxon>
        <taxon>Tracheophyta</taxon>
        <taxon>Spermatophyta</taxon>
        <taxon>Magnoliopsida</taxon>
        <taxon>eudicotyledons</taxon>
        <taxon>Gunneridae</taxon>
        <taxon>Pentapetalae</taxon>
        <taxon>rosids</taxon>
        <taxon>fabids</taxon>
        <taxon>Fabales</taxon>
        <taxon>Fabaceae</taxon>
        <taxon>Caesalpinioideae</taxon>
        <taxon>Cassia clade</taxon>
        <taxon>Senna</taxon>
    </lineage>
</organism>
<keyword evidence="4" id="KW-0808">Transferase</keyword>
<feature type="region of interest" description="Disordered" evidence="12">
    <location>
        <begin position="1"/>
        <end position="29"/>
    </location>
</feature>
<dbReference type="PROSITE" id="PS00108">
    <property type="entry name" value="PROTEIN_KINASE_ST"/>
    <property type="match status" value="1"/>
</dbReference>
<dbReference type="AlphaFoldDB" id="A0A834WSI7"/>
<evidence type="ECO:0000256" key="2">
    <source>
        <dbReference type="ARBA" id="ARBA00012406"/>
    </source>
</evidence>
<evidence type="ECO:0000256" key="12">
    <source>
        <dbReference type="SAM" id="MobiDB-lite"/>
    </source>
</evidence>
<dbReference type="OrthoDB" id="266718at2759"/>
<dbReference type="EMBL" id="JAAIUW010000005">
    <property type="protein sequence ID" value="KAF7829879.1"/>
    <property type="molecule type" value="Genomic_DNA"/>
</dbReference>
<evidence type="ECO:0000256" key="7">
    <source>
        <dbReference type="ARBA" id="ARBA00022840"/>
    </source>
</evidence>
<sequence>MHHLPRFFGNRKQTNGTDSNKARTKPRLDRRNAVKYFEYDAGSSSSSLDDSSGSLCTRSMELYDRTSFRIDGVQGEVDEICRALGLSGPEDFSIPAAAWEAMKVRSSSDIAPRLKKNESDSQEKKELKEVSQVVGELGDEFEERVTIRGVTESIQDEPAQTSGCCIASSGVCGAGVGGGIKGVRPPMLKPPPGARIPVIDFTCSTWDILRDFAPQGERQSLENYGQLNSSHDVVVRREMGQKVQKEEVRVVEDRVSPSGEEDNHATKIAEIATVLSASCSFTTSNEDDSSSTTTDPASNNISPNLKFRRMITNWEKGELLGRGTFGSVYEGISEDGFFFAVKEVSLLDQGNLGRQSVFYLEQDESKLYIFLELVTKGSLASLYHQYNLRDSQVSAYTRQILHGLKYLHDRNVIHRDIKCANILVDANGSVKLADFGLAKATKLNDIKSCRGTAFWMAPEKFMLFFGHGVDIIDEIVGGAT</sequence>
<feature type="region of interest" description="Disordered" evidence="12">
    <location>
        <begin position="109"/>
        <end position="129"/>
    </location>
</feature>
<dbReference type="InterPro" id="IPR000719">
    <property type="entry name" value="Prot_kinase_dom"/>
</dbReference>
<evidence type="ECO:0000313" key="15">
    <source>
        <dbReference type="Proteomes" id="UP000634136"/>
    </source>
</evidence>
<feature type="domain" description="Protein kinase" evidence="13">
    <location>
        <begin position="314"/>
        <end position="480"/>
    </location>
</feature>
<evidence type="ECO:0000256" key="3">
    <source>
        <dbReference type="ARBA" id="ARBA00022527"/>
    </source>
</evidence>
<keyword evidence="15" id="KW-1185">Reference proteome</keyword>
<dbReference type="Proteomes" id="UP000634136">
    <property type="component" value="Unassembled WGS sequence"/>
</dbReference>
<name>A0A834WSI7_9FABA</name>
<keyword evidence="3 11" id="KW-0723">Serine/threonine-protein kinase</keyword>
<dbReference type="InterPro" id="IPR050538">
    <property type="entry name" value="MAP_kinase_kinase_kinase"/>
</dbReference>
<protein>
    <recommendedName>
        <fullName evidence="2">mitogen-activated protein kinase kinase kinase</fullName>
        <ecNumber evidence="2">2.7.11.25</ecNumber>
    </recommendedName>
</protein>
<evidence type="ECO:0000256" key="11">
    <source>
        <dbReference type="RuleBase" id="RU000304"/>
    </source>
</evidence>
<keyword evidence="7 10" id="KW-0067">ATP-binding</keyword>
<keyword evidence="6 14" id="KW-0418">Kinase</keyword>
<comment type="catalytic activity">
    <reaction evidence="9">
        <text>L-seryl-[protein] + ATP = O-phospho-L-seryl-[protein] + ADP + H(+)</text>
        <dbReference type="Rhea" id="RHEA:17989"/>
        <dbReference type="Rhea" id="RHEA-COMP:9863"/>
        <dbReference type="Rhea" id="RHEA-COMP:11604"/>
        <dbReference type="ChEBI" id="CHEBI:15378"/>
        <dbReference type="ChEBI" id="CHEBI:29999"/>
        <dbReference type="ChEBI" id="CHEBI:30616"/>
        <dbReference type="ChEBI" id="CHEBI:83421"/>
        <dbReference type="ChEBI" id="CHEBI:456216"/>
        <dbReference type="EC" id="2.7.11.25"/>
    </reaction>
</comment>
<dbReference type="Pfam" id="PF00069">
    <property type="entry name" value="Pkinase"/>
    <property type="match status" value="1"/>
</dbReference>
<evidence type="ECO:0000256" key="10">
    <source>
        <dbReference type="PROSITE-ProRule" id="PRU10141"/>
    </source>
</evidence>
<evidence type="ECO:0000256" key="1">
    <source>
        <dbReference type="ARBA" id="ARBA00006529"/>
    </source>
</evidence>
<dbReference type="EC" id="2.7.11.25" evidence="2"/>
<dbReference type="PROSITE" id="PS00107">
    <property type="entry name" value="PROTEIN_KINASE_ATP"/>
    <property type="match status" value="1"/>
</dbReference>
<evidence type="ECO:0000256" key="5">
    <source>
        <dbReference type="ARBA" id="ARBA00022741"/>
    </source>
</evidence>
<feature type="compositionally biased region" description="Basic and acidic residues" evidence="12">
    <location>
        <begin position="115"/>
        <end position="129"/>
    </location>
</feature>
<comment type="caution">
    <text evidence="14">The sequence shown here is derived from an EMBL/GenBank/DDBJ whole genome shotgun (WGS) entry which is preliminary data.</text>
</comment>
<evidence type="ECO:0000313" key="14">
    <source>
        <dbReference type="EMBL" id="KAF7829879.1"/>
    </source>
</evidence>